<dbReference type="PROSITE" id="PS50240">
    <property type="entry name" value="TRYPSIN_DOM"/>
    <property type="match status" value="1"/>
</dbReference>
<name>A0ABN8IMA2_9NEOP</name>
<keyword evidence="4" id="KW-1185">Reference proteome</keyword>
<evidence type="ECO:0000313" key="3">
    <source>
        <dbReference type="EMBL" id="CAH2062044.1"/>
    </source>
</evidence>
<feature type="domain" description="Peptidase S1" evidence="2">
    <location>
        <begin position="124"/>
        <end position="349"/>
    </location>
</feature>
<dbReference type="InterPro" id="IPR009003">
    <property type="entry name" value="Peptidase_S1_PA"/>
</dbReference>
<reference evidence="3" key="1">
    <citation type="submission" date="2022-03" db="EMBL/GenBank/DDBJ databases">
        <authorList>
            <person name="Martin H S."/>
        </authorList>
    </citation>
    <scope>NUCLEOTIDE SEQUENCE</scope>
</reference>
<dbReference type="Gene3D" id="2.40.10.10">
    <property type="entry name" value="Trypsin-like serine proteases"/>
    <property type="match status" value="1"/>
</dbReference>
<keyword evidence="1" id="KW-0732">Signal</keyword>
<dbReference type="Pfam" id="PF00089">
    <property type="entry name" value="Trypsin"/>
    <property type="match status" value="1"/>
</dbReference>
<organism evidence="3 4">
    <name type="scientific">Iphiclides podalirius</name>
    <name type="common">scarce swallowtail</name>
    <dbReference type="NCBI Taxonomy" id="110791"/>
    <lineage>
        <taxon>Eukaryota</taxon>
        <taxon>Metazoa</taxon>
        <taxon>Ecdysozoa</taxon>
        <taxon>Arthropoda</taxon>
        <taxon>Hexapoda</taxon>
        <taxon>Insecta</taxon>
        <taxon>Pterygota</taxon>
        <taxon>Neoptera</taxon>
        <taxon>Endopterygota</taxon>
        <taxon>Lepidoptera</taxon>
        <taxon>Glossata</taxon>
        <taxon>Ditrysia</taxon>
        <taxon>Papilionoidea</taxon>
        <taxon>Papilionidae</taxon>
        <taxon>Papilioninae</taxon>
        <taxon>Iphiclides</taxon>
    </lineage>
</organism>
<sequence>MKAAGDATWSAMAVLTMLAAVLTVAHGVPQGPTDGDPNLNPTDNLYATCTTGDKRGMCLRDYQCFPNGTIAEGGDIAQGEIRDSSAPITDCGEDFWCCTYASDANPPVSPTRASTPSPTSISSAAGNAACSRVFDEDCTWCVGLYRPGGDVQREQRTASGLYCGGALLGSRVVLTAATCARAAGQEAVRARVPGSAAPDKEYAVVDRILHPKYSTGTHANDFALMVLNEDVQWLTDGNNGGCVELRKPMEGDCIAIGFSALEQLVASQLSVRDGSCRRKRARGGGEVACGRAQPGQCQAATGAPVLCPVTVDGQGGMALAGVVRQHCIGDSVLMGKVQAHADWLSNELHKLGLEPIFYNPS</sequence>
<dbReference type="InterPro" id="IPR051333">
    <property type="entry name" value="CLIP_Serine_Protease"/>
</dbReference>
<dbReference type="PANTHER" id="PTHR24260">
    <property type="match status" value="1"/>
</dbReference>
<dbReference type="Proteomes" id="UP000837857">
    <property type="component" value="Chromosome 29"/>
</dbReference>
<dbReference type="SUPFAM" id="SSF50494">
    <property type="entry name" value="Trypsin-like serine proteases"/>
    <property type="match status" value="1"/>
</dbReference>
<feature type="non-terminal residue" evidence="3">
    <location>
        <position position="1"/>
    </location>
</feature>
<gene>
    <name evidence="3" type="ORF">IPOD504_LOCUS11659</name>
</gene>
<dbReference type="InterPro" id="IPR001314">
    <property type="entry name" value="Peptidase_S1A"/>
</dbReference>
<dbReference type="EMBL" id="OW152841">
    <property type="protein sequence ID" value="CAH2062044.1"/>
    <property type="molecule type" value="Genomic_DNA"/>
</dbReference>
<accession>A0ABN8IMA2</accession>
<dbReference type="InterPro" id="IPR043504">
    <property type="entry name" value="Peptidase_S1_PA_chymotrypsin"/>
</dbReference>
<feature type="chain" id="PRO_5046884767" description="Peptidase S1 domain-containing protein" evidence="1">
    <location>
        <begin position="28"/>
        <end position="361"/>
    </location>
</feature>
<feature type="signal peptide" evidence="1">
    <location>
        <begin position="1"/>
        <end position="27"/>
    </location>
</feature>
<dbReference type="SMART" id="SM00020">
    <property type="entry name" value="Tryp_SPc"/>
    <property type="match status" value="1"/>
</dbReference>
<proteinExistence type="predicted"/>
<dbReference type="InterPro" id="IPR001254">
    <property type="entry name" value="Trypsin_dom"/>
</dbReference>
<evidence type="ECO:0000259" key="2">
    <source>
        <dbReference type="PROSITE" id="PS50240"/>
    </source>
</evidence>
<protein>
    <recommendedName>
        <fullName evidence="2">Peptidase S1 domain-containing protein</fullName>
    </recommendedName>
</protein>
<evidence type="ECO:0000256" key="1">
    <source>
        <dbReference type="SAM" id="SignalP"/>
    </source>
</evidence>
<dbReference type="PANTHER" id="PTHR24260:SF136">
    <property type="entry name" value="GH08193P-RELATED"/>
    <property type="match status" value="1"/>
</dbReference>
<evidence type="ECO:0000313" key="4">
    <source>
        <dbReference type="Proteomes" id="UP000837857"/>
    </source>
</evidence>
<dbReference type="PRINTS" id="PR00722">
    <property type="entry name" value="CHYMOTRYPSIN"/>
</dbReference>